<proteinExistence type="predicted"/>
<dbReference type="GO" id="GO:0003677">
    <property type="term" value="F:DNA binding"/>
    <property type="evidence" value="ECO:0007669"/>
    <property type="project" value="UniProtKB-UniRule"/>
</dbReference>
<sequence length="189" mass="20279">MDDDKARELALEAAERLFTARGIQTVGMDDLRNEAGISLKRIYGLFPSKDAIVEQVLVRLNRSWMQGVIEFGERVDSPRDKLLAVFDFLEDRFRQGDYRGCVFINAFGELGPTAPLVAEVVRRHKADFQGYVSGLVESSGAPASLAPQLVLLAEGAQSTAGIFGDPVAAGQARAAAATLIDAALVGARA</sequence>
<evidence type="ECO:0000259" key="5">
    <source>
        <dbReference type="PROSITE" id="PS50977"/>
    </source>
</evidence>
<keyword evidence="3" id="KW-0804">Transcription</keyword>
<evidence type="ECO:0000256" key="4">
    <source>
        <dbReference type="PROSITE-ProRule" id="PRU00335"/>
    </source>
</evidence>
<dbReference type="PANTHER" id="PTHR47506:SF1">
    <property type="entry name" value="HTH-TYPE TRANSCRIPTIONAL REGULATOR YJDC"/>
    <property type="match status" value="1"/>
</dbReference>
<dbReference type="SUPFAM" id="SSF46689">
    <property type="entry name" value="Homeodomain-like"/>
    <property type="match status" value="1"/>
</dbReference>
<evidence type="ECO:0000256" key="2">
    <source>
        <dbReference type="ARBA" id="ARBA00023125"/>
    </source>
</evidence>
<keyword evidence="2 4" id="KW-0238">DNA-binding</keyword>
<comment type="caution">
    <text evidence="6">The sequence shown here is derived from an EMBL/GenBank/DDBJ whole genome shotgun (WGS) entry which is preliminary data.</text>
</comment>
<dbReference type="PROSITE" id="PS50977">
    <property type="entry name" value="HTH_TETR_2"/>
    <property type="match status" value="1"/>
</dbReference>
<keyword evidence="7" id="KW-1185">Reference proteome</keyword>
<dbReference type="PANTHER" id="PTHR47506">
    <property type="entry name" value="TRANSCRIPTIONAL REGULATORY PROTEIN"/>
    <property type="match status" value="1"/>
</dbReference>
<dbReference type="InterPro" id="IPR036271">
    <property type="entry name" value="Tet_transcr_reg_TetR-rel_C_sf"/>
</dbReference>
<dbReference type="Proteomes" id="UP000321379">
    <property type="component" value="Unassembled WGS sequence"/>
</dbReference>
<dbReference type="InterPro" id="IPR009057">
    <property type="entry name" value="Homeodomain-like_sf"/>
</dbReference>
<feature type="DNA-binding region" description="H-T-H motif" evidence="4">
    <location>
        <begin position="27"/>
        <end position="46"/>
    </location>
</feature>
<dbReference type="AlphaFoldDB" id="A0A5C8UUS6"/>
<dbReference type="SUPFAM" id="SSF48498">
    <property type="entry name" value="Tetracyclin repressor-like, C-terminal domain"/>
    <property type="match status" value="1"/>
</dbReference>
<organism evidence="6 7">
    <name type="scientific">Lacisediminihabitans profunda</name>
    <dbReference type="NCBI Taxonomy" id="2594790"/>
    <lineage>
        <taxon>Bacteria</taxon>
        <taxon>Bacillati</taxon>
        <taxon>Actinomycetota</taxon>
        <taxon>Actinomycetes</taxon>
        <taxon>Micrococcales</taxon>
        <taxon>Microbacteriaceae</taxon>
        <taxon>Lacisediminihabitans</taxon>
    </lineage>
</organism>
<dbReference type="Gene3D" id="1.10.357.10">
    <property type="entry name" value="Tetracycline Repressor, domain 2"/>
    <property type="match status" value="1"/>
</dbReference>
<evidence type="ECO:0000256" key="3">
    <source>
        <dbReference type="ARBA" id="ARBA00023163"/>
    </source>
</evidence>
<evidence type="ECO:0000256" key="1">
    <source>
        <dbReference type="ARBA" id="ARBA00023015"/>
    </source>
</evidence>
<evidence type="ECO:0000313" key="6">
    <source>
        <dbReference type="EMBL" id="TXN31339.1"/>
    </source>
</evidence>
<protein>
    <submittedName>
        <fullName evidence="6">TetR/AcrR family transcriptional regulator</fullName>
    </submittedName>
</protein>
<dbReference type="Pfam" id="PF00440">
    <property type="entry name" value="TetR_N"/>
    <property type="match status" value="1"/>
</dbReference>
<dbReference type="PRINTS" id="PR00455">
    <property type="entry name" value="HTHTETR"/>
</dbReference>
<feature type="domain" description="HTH tetR-type" evidence="5">
    <location>
        <begin position="4"/>
        <end position="64"/>
    </location>
</feature>
<name>A0A5C8UUS6_9MICO</name>
<keyword evidence="1" id="KW-0805">Transcription regulation</keyword>
<gene>
    <name evidence="6" type="ORF">FVP33_07185</name>
</gene>
<reference evidence="6 7" key="1">
    <citation type="submission" date="2019-08" db="EMBL/GenBank/DDBJ databases">
        <title>Bacterial whole genome sequence for Glaciihabitans sp. CHu50b-6-2.</title>
        <authorList>
            <person name="Jin L."/>
        </authorList>
    </citation>
    <scope>NUCLEOTIDE SEQUENCE [LARGE SCALE GENOMIC DNA]</scope>
    <source>
        <strain evidence="6 7">CHu50b-6-2</strain>
    </source>
</reference>
<evidence type="ECO:0000313" key="7">
    <source>
        <dbReference type="Proteomes" id="UP000321379"/>
    </source>
</evidence>
<dbReference type="EMBL" id="VRMG01000005">
    <property type="protein sequence ID" value="TXN31339.1"/>
    <property type="molecule type" value="Genomic_DNA"/>
</dbReference>
<dbReference type="RefSeq" id="WP_147782925.1">
    <property type="nucleotide sequence ID" value="NZ_VRMG01000005.1"/>
</dbReference>
<dbReference type="InterPro" id="IPR001647">
    <property type="entry name" value="HTH_TetR"/>
</dbReference>
<accession>A0A5C8UUS6</accession>